<gene>
    <name evidence="1" type="ORF">EMEDMD4_790183</name>
</gene>
<organism evidence="1">
    <name type="scientific">Sinorhizobium medicae</name>
    <dbReference type="NCBI Taxonomy" id="110321"/>
    <lineage>
        <taxon>Bacteria</taxon>
        <taxon>Pseudomonadati</taxon>
        <taxon>Pseudomonadota</taxon>
        <taxon>Alphaproteobacteria</taxon>
        <taxon>Hyphomicrobiales</taxon>
        <taxon>Rhizobiaceae</taxon>
        <taxon>Sinorhizobium/Ensifer group</taxon>
        <taxon>Sinorhizobium</taxon>
    </lineage>
</organism>
<dbReference type="AlphaFoldDB" id="A0A508X679"/>
<name>A0A508X679_9HYPH</name>
<sequence>MKILNILKYNLCTRMRRGSKG</sequence>
<dbReference type="Proteomes" id="UP000507954">
    <property type="component" value="Unassembled WGS sequence"/>
</dbReference>
<reference evidence="1" key="1">
    <citation type="submission" date="2019-06" db="EMBL/GenBank/DDBJ databases">
        <authorList>
            <person name="Le Quere A."/>
            <person name="Colella S."/>
        </authorList>
    </citation>
    <scope>NUCLEOTIDE SEQUENCE</scope>
    <source>
        <strain evidence="1">EmedicaeMD41</strain>
    </source>
</reference>
<proteinExistence type="predicted"/>
<protein>
    <submittedName>
        <fullName evidence="1">Uncharacterized protein</fullName>
    </submittedName>
</protein>
<dbReference type="EMBL" id="CABFNB010000149">
    <property type="protein sequence ID" value="VTZ65159.1"/>
    <property type="molecule type" value="Genomic_DNA"/>
</dbReference>
<evidence type="ECO:0000313" key="1">
    <source>
        <dbReference type="EMBL" id="VTZ65159.1"/>
    </source>
</evidence>
<accession>A0A508X679</accession>